<dbReference type="EMBL" id="JAYKXN010000004">
    <property type="protein sequence ID" value="KAK7294899.1"/>
    <property type="molecule type" value="Genomic_DNA"/>
</dbReference>
<name>A0AAN9JAV7_CLITE</name>
<accession>A0AAN9JAV7</accession>
<gene>
    <name evidence="1" type="ORF">RJT34_17798</name>
</gene>
<keyword evidence="2" id="KW-1185">Reference proteome</keyword>
<dbReference type="Proteomes" id="UP001359559">
    <property type="component" value="Unassembled WGS sequence"/>
</dbReference>
<evidence type="ECO:0000313" key="2">
    <source>
        <dbReference type="Proteomes" id="UP001359559"/>
    </source>
</evidence>
<evidence type="ECO:0000313" key="1">
    <source>
        <dbReference type="EMBL" id="KAK7294899.1"/>
    </source>
</evidence>
<reference evidence="1 2" key="1">
    <citation type="submission" date="2024-01" db="EMBL/GenBank/DDBJ databases">
        <title>The genomes of 5 underutilized Papilionoideae crops provide insights into root nodulation and disease resistance.</title>
        <authorList>
            <person name="Yuan L."/>
        </authorList>
    </citation>
    <scope>NUCLEOTIDE SEQUENCE [LARGE SCALE GENOMIC DNA]</scope>
    <source>
        <strain evidence="1">LY-2023</strain>
        <tissue evidence="1">Leaf</tissue>
    </source>
</reference>
<comment type="caution">
    <text evidence="1">The sequence shown here is derived from an EMBL/GenBank/DDBJ whole genome shotgun (WGS) entry which is preliminary data.</text>
</comment>
<sequence length="80" mass="9057">MMETVEITCSGKISMSRLHNKQDSPAAFTNGSCTRRISLPLRLSLQLATRKKPCGHVCFYLFNFPLTLPSHLNTQHNHKT</sequence>
<dbReference type="AlphaFoldDB" id="A0AAN9JAV7"/>
<protein>
    <submittedName>
        <fullName evidence="1">Uncharacterized protein</fullName>
    </submittedName>
</protein>
<proteinExistence type="predicted"/>
<organism evidence="1 2">
    <name type="scientific">Clitoria ternatea</name>
    <name type="common">Butterfly pea</name>
    <dbReference type="NCBI Taxonomy" id="43366"/>
    <lineage>
        <taxon>Eukaryota</taxon>
        <taxon>Viridiplantae</taxon>
        <taxon>Streptophyta</taxon>
        <taxon>Embryophyta</taxon>
        <taxon>Tracheophyta</taxon>
        <taxon>Spermatophyta</taxon>
        <taxon>Magnoliopsida</taxon>
        <taxon>eudicotyledons</taxon>
        <taxon>Gunneridae</taxon>
        <taxon>Pentapetalae</taxon>
        <taxon>rosids</taxon>
        <taxon>fabids</taxon>
        <taxon>Fabales</taxon>
        <taxon>Fabaceae</taxon>
        <taxon>Papilionoideae</taxon>
        <taxon>50 kb inversion clade</taxon>
        <taxon>NPAAA clade</taxon>
        <taxon>indigoferoid/millettioid clade</taxon>
        <taxon>Phaseoleae</taxon>
        <taxon>Clitoria</taxon>
    </lineage>
</organism>